<accession>A0A7J0CMN4</accession>
<dbReference type="EMBL" id="BLWD01000001">
    <property type="protein sequence ID" value="GFN03736.1"/>
    <property type="molecule type" value="Genomic_DNA"/>
</dbReference>
<reference evidence="2 3" key="1">
    <citation type="submission" date="2020-05" db="EMBL/GenBank/DDBJ databases">
        <title>Whole genome shotgun sequence of Streptomyces microflavus NBRC 13062.</title>
        <authorList>
            <person name="Komaki H."/>
            <person name="Tamura T."/>
        </authorList>
    </citation>
    <scope>NUCLEOTIDE SEQUENCE [LARGE SCALE GENOMIC DNA]</scope>
    <source>
        <strain evidence="2 3">NBRC 13062</strain>
    </source>
</reference>
<name>A0A7J0CMN4_STRMI</name>
<proteinExistence type="predicted"/>
<evidence type="ECO:0000313" key="3">
    <source>
        <dbReference type="Proteomes" id="UP000498740"/>
    </source>
</evidence>
<sequence length="163" mass="17654">MARFTGRPLGPGPQAPSTEETDVLQCTAVTPAPLDEVLVAIATLDGGLHDPPPDPALDHYLLCELGEHDSRTEHAALLRSSETPSRPALWFFWTGAGPDRVHRIGPVPWCPAVLRLLDTGSVLQCSFFDRHTASHTWDVTDPLGDLLAYGSVSDEEPKGRTQP</sequence>
<protein>
    <submittedName>
        <fullName evidence="2">Uncharacterized protein</fullName>
    </submittedName>
</protein>
<comment type="caution">
    <text evidence="2">The sequence shown here is derived from an EMBL/GenBank/DDBJ whole genome shotgun (WGS) entry which is preliminary data.</text>
</comment>
<evidence type="ECO:0000256" key="1">
    <source>
        <dbReference type="SAM" id="MobiDB-lite"/>
    </source>
</evidence>
<dbReference type="Proteomes" id="UP000498740">
    <property type="component" value="Unassembled WGS sequence"/>
</dbReference>
<dbReference type="AlphaFoldDB" id="A0A7J0CMN4"/>
<organism evidence="2 3">
    <name type="scientific">Streptomyces microflavus</name>
    <name type="common">Streptomyces lipmanii</name>
    <dbReference type="NCBI Taxonomy" id="1919"/>
    <lineage>
        <taxon>Bacteria</taxon>
        <taxon>Bacillati</taxon>
        <taxon>Actinomycetota</taxon>
        <taxon>Actinomycetes</taxon>
        <taxon>Kitasatosporales</taxon>
        <taxon>Streptomycetaceae</taxon>
        <taxon>Streptomyces</taxon>
    </lineage>
</organism>
<gene>
    <name evidence="2" type="ORF">Smic_22920</name>
</gene>
<evidence type="ECO:0000313" key="2">
    <source>
        <dbReference type="EMBL" id="GFN03736.1"/>
    </source>
</evidence>
<feature type="region of interest" description="Disordered" evidence="1">
    <location>
        <begin position="1"/>
        <end position="20"/>
    </location>
</feature>